<evidence type="ECO:0000256" key="4">
    <source>
        <dbReference type="ARBA" id="ARBA00023136"/>
    </source>
</evidence>
<dbReference type="InterPro" id="IPR004045">
    <property type="entry name" value="Glutathione_S-Trfase_N"/>
</dbReference>
<accession>A0A9P1HB95</accession>
<dbReference type="CDD" id="cd03057">
    <property type="entry name" value="GST_N_Beta"/>
    <property type="match status" value="1"/>
</dbReference>
<feature type="domain" description="GST C-terminal" evidence="8">
    <location>
        <begin position="108"/>
        <end position="237"/>
    </location>
</feature>
<feature type="transmembrane region" description="Helical" evidence="6">
    <location>
        <begin position="635"/>
        <end position="655"/>
    </location>
</feature>
<evidence type="ECO:0000256" key="2">
    <source>
        <dbReference type="ARBA" id="ARBA00022692"/>
    </source>
</evidence>
<dbReference type="Gene3D" id="1.20.1050.10">
    <property type="match status" value="1"/>
</dbReference>
<feature type="transmembrane region" description="Helical" evidence="6">
    <location>
        <begin position="569"/>
        <end position="589"/>
    </location>
</feature>
<dbReference type="GO" id="GO:0022857">
    <property type="term" value="F:transmembrane transporter activity"/>
    <property type="evidence" value="ECO:0007669"/>
    <property type="project" value="InterPro"/>
</dbReference>
<evidence type="ECO:0000313" key="9">
    <source>
        <dbReference type="EMBL" id="CAI4218858.1"/>
    </source>
</evidence>
<sequence>MSNQQPALTLYVYKGSCTIAAHSLLAHIGVPYKIVILQNGPGGNSTNSRIQAADGSLTYEDFLKINPKGYVPVLTIGEGSAREVLTELPAILTYGALLAPDLNLLGTGVLGRARVAEWLAWASGTIHTLGFAGFWRPGRFADDSNPTTMKDIQNRAEKTIVGAFAQIEEKLKGCEWAVGDALTVVDFNLYVYWTWWITERPDGEVAAQHPNYARLVAKVQALDGPGELHLNPSARHVRLGSGDMADLEKKDDTIAGTDCEGSDKMSAEGMQPSPRPSHEPEPGTRSDSEPEPVFVGWDGGDDDPMNPRSFAKARKWVIVLIVSSASFCVTATSSIYTSTYTQMEAEFGNSRIVSVLGLSLFVLGLSCGPLFFSPLSEFYGRRPIYLVAWVLFLIWLVPQAVARNVATIIVCRFLAGFAGSTFLAVSGGTVSDLFSKDELQYPMAVFTASPSSAQWRWTYYVLLMWVFAMLVLIVFLVPETFHPILLRNKAKQLRASTGNDALIAPVEANKNPSSPLGVGLSFLGIGVGLLIGVASDPIWQRVRSRLVANLDEKSGASGSSEPEFRLPPAIAGSFIAPIGLFMFAWTSYASIHWIVDAYPEYAASALAANAFVRCLFAAIFPLFGTQMYERLGFQWASSLLAFLTLAMVPFPYLFFKYGKRIRNRSRYAKT</sequence>
<proteinExistence type="predicted"/>
<dbReference type="Gene3D" id="1.20.1250.20">
    <property type="entry name" value="MFS general substrate transporter like domains"/>
    <property type="match status" value="1"/>
</dbReference>
<dbReference type="PROSITE" id="PS50405">
    <property type="entry name" value="GST_CTER"/>
    <property type="match status" value="1"/>
</dbReference>
<comment type="caution">
    <text evidence="9">The sequence shown here is derived from an EMBL/GenBank/DDBJ whole genome shotgun (WGS) entry which is preliminary data.</text>
</comment>
<dbReference type="SUPFAM" id="SSF47616">
    <property type="entry name" value="GST C-terminal domain-like"/>
    <property type="match status" value="1"/>
</dbReference>
<dbReference type="InterPro" id="IPR036282">
    <property type="entry name" value="Glutathione-S-Trfase_C_sf"/>
</dbReference>
<feature type="transmembrane region" description="Helical" evidence="6">
    <location>
        <begin position="316"/>
        <end position="340"/>
    </location>
</feature>
<feature type="transmembrane region" description="Helical" evidence="6">
    <location>
        <begin position="457"/>
        <end position="477"/>
    </location>
</feature>
<dbReference type="InterPro" id="IPR010987">
    <property type="entry name" value="Glutathione-S-Trfase_C-like"/>
</dbReference>
<evidence type="ECO:0000313" key="10">
    <source>
        <dbReference type="Proteomes" id="UP000838763"/>
    </source>
</evidence>
<keyword evidence="3 6" id="KW-1133">Transmembrane helix</keyword>
<feature type="transmembrane region" description="Helical" evidence="6">
    <location>
        <begin position="384"/>
        <end position="402"/>
    </location>
</feature>
<evidence type="ECO:0000259" key="8">
    <source>
        <dbReference type="PROSITE" id="PS50405"/>
    </source>
</evidence>
<dbReference type="InterPro" id="IPR036249">
    <property type="entry name" value="Thioredoxin-like_sf"/>
</dbReference>
<dbReference type="InterPro" id="IPR011701">
    <property type="entry name" value="MFS"/>
</dbReference>
<dbReference type="Pfam" id="PF07690">
    <property type="entry name" value="MFS_1"/>
    <property type="match status" value="1"/>
</dbReference>
<dbReference type="InterPro" id="IPR036259">
    <property type="entry name" value="MFS_trans_sf"/>
</dbReference>
<dbReference type="EMBL" id="CALLCH030000018">
    <property type="protein sequence ID" value="CAI4218858.1"/>
    <property type="molecule type" value="Genomic_DNA"/>
</dbReference>
<dbReference type="SUPFAM" id="SSF103473">
    <property type="entry name" value="MFS general substrate transporter"/>
    <property type="match status" value="1"/>
</dbReference>
<evidence type="ECO:0000256" key="1">
    <source>
        <dbReference type="ARBA" id="ARBA00004141"/>
    </source>
</evidence>
<dbReference type="InterPro" id="IPR004046">
    <property type="entry name" value="GST_C"/>
</dbReference>
<dbReference type="AlphaFoldDB" id="A0A9P1HB95"/>
<dbReference type="PROSITE" id="PS50404">
    <property type="entry name" value="GST_NTER"/>
    <property type="match status" value="1"/>
</dbReference>
<comment type="subcellular location">
    <subcellularLocation>
        <location evidence="1">Membrane</location>
        <topology evidence="1">Multi-pass membrane protein</topology>
    </subcellularLocation>
</comment>
<protein>
    <recommendedName>
        <fullName evidence="11">GST N-terminal domain-containing protein</fullName>
    </recommendedName>
</protein>
<evidence type="ECO:0000256" key="6">
    <source>
        <dbReference type="SAM" id="Phobius"/>
    </source>
</evidence>
<evidence type="ECO:0008006" key="11">
    <source>
        <dbReference type="Google" id="ProtNLM"/>
    </source>
</evidence>
<dbReference type="CDD" id="cd17323">
    <property type="entry name" value="MFS_Tpo1_MDR_like"/>
    <property type="match status" value="1"/>
</dbReference>
<evidence type="ECO:0000256" key="3">
    <source>
        <dbReference type="ARBA" id="ARBA00022989"/>
    </source>
</evidence>
<feature type="transmembrane region" description="Helical" evidence="6">
    <location>
        <begin position="601"/>
        <end position="623"/>
    </location>
</feature>
<dbReference type="OrthoDB" id="3561359at2759"/>
<keyword evidence="2 6" id="KW-0812">Transmembrane</keyword>
<name>A0A9P1HB95_9PEZI</name>
<dbReference type="PANTHER" id="PTHR23502">
    <property type="entry name" value="MAJOR FACILITATOR SUPERFAMILY"/>
    <property type="match status" value="1"/>
</dbReference>
<dbReference type="Pfam" id="PF00043">
    <property type="entry name" value="GST_C"/>
    <property type="match status" value="1"/>
</dbReference>
<gene>
    <name evidence="9" type="ORF">PPNO1_LOCUS8431</name>
</gene>
<evidence type="ECO:0000256" key="5">
    <source>
        <dbReference type="SAM" id="MobiDB-lite"/>
    </source>
</evidence>
<feature type="domain" description="GST N-terminal" evidence="7">
    <location>
        <begin position="6"/>
        <end position="103"/>
    </location>
</feature>
<feature type="transmembrane region" description="Helical" evidence="6">
    <location>
        <begin position="352"/>
        <end position="372"/>
    </location>
</feature>
<feature type="transmembrane region" description="Helical" evidence="6">
    <location>
        <begin position="516"/>
        <end position="535"/>
    </location>
</feature>
<feature type="transmembrane region" description="Helical" evidence="6">
    <location>
        <begin position="409"/>
        <end position="430"/>
    </location>
</feature>
<dbReference type="PANTHER" id="PTHR23502:SF7">
    <property type="entry name" value="DRUG_PROTON ANTIPORTER YHK8-RELATED"/>
    <property type="match status" value="1"/>
</dbReference>
<keyword evidence="10" id="KW-1185">Reference proteome</keyword>
<dbReference type="Gene3D" id="3.40.30.10">
    <property type="entry name" value="Glutaredoxin"/>
    <property type="match status" value="1"/>
</dbReference>
<feature type="compositionally biased region" description="Basic and acidic residues" evidence="5">
    <location>
        <begin position="276"/>
        <end position="288"/>
    </location>
</feature>
<dbReference type="SUPFAM" id="SSF52833">
    <property type="entry name" value="Thioredoxin-like"/>
    <property type="match status" value="1"/>
</dbReference>
<reference evidence="9" key="1">
    <citation type="submission" date="2022-11" db="EMBL/GenBank/DDBJ databases">
        <authorList>
            <person name="Scott C."/>
            <person name="Bruce N."/>
        </authorList>
    </citation>
    <scope>NUCLEOTIDE SEQUENCE</scope>
</reference>
<dbReference type="GO" id="GO:0005886">
    <property type="term" value="C:plasma membrane"/>
    <property type="evidence" value="ECO:0007669"/>
    <property type="project" value="TreeGrafter"/>
</dbReference>
<feature type="region of interest" description="Disordered" evidence="5">
    <location>
        <begin position="227"/>
        <end position="299"/>
    </location>
</feature>
<dbReference type="Proteomes" id="UP000838763">
    <property type="component" value="Unassembled WGS sequence"/>
</dbReference>
<evidence type="ECO:0000259" key="7">
    <source>
        <dbReference type="PROSITE" id="PS50404"/>
    </source>
</evidence>
<organism evidence="9 10">
    <name type="scientific">Parascedosporium putredinis</name>
    <dbReference type="NCBI Taxonomy" id="1442378"/>
    <lineage>
        <taxon>Eukaryota</taxon>
        <taxon>Fungi</taxon>
        <taxon>Dikarya</taxon>
        <taxon>Ascomycota</taxon>
        <taxon>Pezizomycotina</taxon>
        <taxon>Sordariomycetes</taxon>
        <taxon>Hypocreomycetidae</taxon>
        <taxon>Microascales</taxon>
        <taxon>Microascaceae</taxon>
        <taxon>Parascedosporium</taxon>
    </lineage>
</organism>
<keyword evidence="4 6" id="KW-0472">Membrane</keyword>